<evidence type="ECO:0000313" key="3">
    <source>
        <dbReference type="Proteomes" id="UP001330016"/>
    </source>
</evidence>
<accession>A0ABU7T3T3</accession>
<dbReference type="RefSeq" id="WP_331244370.1">
    <property type="nucleotide sequence ID" value="NZ_JAQSGJ010000052.1"/>
</dbReference>
<feature type="signal peptide" evidence="1">
    <location>
        <begin position="1"/>
        <end position="34"/>
    </location>
</feature>
<feature type="chain" id="PRO_5046748273" description="Surface layer protein A domain-containing protein" evidence="1">
    <location>
        <begin position="35"/>
        <end position="171"/>
    </location>
</feature>
<evidence type="ECO:0000256" key="1">
    <source>
        <dbReference type="SAM" id="SignalP"/>
    </source>
</evidence>
<feature type="non-terminal residue" evidence="2">
    <location>
        <position position="171"/>
    </location>
</feature>
<keyword evidence="3" id="KW-1185">Reference proteome</keyword>
<dbReference type="EMBL" id="JAQSGK010000052">
    <property type="protein sequence ID" value="MEE6716838.1"/>
    <property type="molecule type" value="Genomic_DNA"/>
</dbReference>
<keyword evidence="1" id="KW-0732">Signal</keyword>
<organism evidence="2 3">
    <name type="scientific">Schleiferilactobacillus harbinensis</name>
    <dbReference type="NCBI Taxonomy" id="304207"/>
    <lineage>
        <taxon>Bacteria</taxon>
        <taxon>Bacillati</taxon>
        <taxon>Bacillota</taxon>
        <taxon>Bacilli</taxon>
        <taxon>Lactobacillales</taxon>
        <taxon>Lactobacillaceae</taxon>
        <taxon>Schleiferilactobacillus</taxon>
    </lineage>
</organism>
<evidence type="ECO:0000313" key="2">
    <source>
        <dbReference type="EMBL" id="MEE6716838.1"/>
    </source>
</evidence>
<sequence length="171" mass="18792">MKKYAFTLLKKKVFALLAPAMLAGGALVATSAIAPVAVHAEQPVETNGYYQEYPLNKIVAIAKASGSQVYSDPALTKPITGKVLPKGSRWQTTREVFSVATPHYFAYRLGGKQYIDSTDVVTPTNRGVFTVNVPNHPSWGTAVYNDQLKPLRILKAKSKWQVYAVSVKFFL</sequence>
<reference evidence="2 3" key="1">
    <citation type="submission" date="2023-02" db="EMBL/GenBank/DDBJ databases">
        <title>The predominant lactic acid bacteria and yeasts involved in the spontaneous fermentation of millet during the production of the traditional porridge Hausa koko in Ghana.</title>
        <authorList>
            <person name="Atter A."/>
            <person name="Diaz M."/>
        </authorList>
    </citation>
    <scope>NUCLEOTIDE SEQUENCE [LARGE SCALE GENOMIC DNA]</scope>
    <source>
        <strain evidence="2 3">FI11640</strain>
    </source>
</reference>
<dbReference type="Proteomes" id="UP001330016">
    <property type="component" value="Unassembled WGS sequence"/>
</dbReference>
<protein>
    <recommendedName>
        <fullName evidence="4">Surface layer protein A domain-containing protein</fullName>
    </recommendedName>
</protein>
<gene>
    <name evidence="2" type="ORF">PS435_13350</name>
</gene>
<proteinExistence type="predicted"/>
<evidence type="ECO:0008006" key="4">
    <source>
        <dbReference type="Google" id="ProtNLM"/>
    </source>
</evidence>
<name>A0ABU7T3T3_9LACO</name>
<comment type="caution">
    <text evidence="2">The sequence shown here is derived from an EMBL/GenBank/DDBJ whole genome shotgun (WGS) entry which is preliminary data.</text>
</comment>